<dbReference type="EMBL" id="BSYO01000032">
    <property type="protein sequence ID" value="GMH27041.1"/>
    <property type="molecule type" value="Genomic_DNA"/>
</dbReference>
<comment type="caution">
    <text evidence="1">The sequence shown here is derived from an EMBL/GenBank/DDBJ whole genome shotgun (WGS) entry which is preliminary data.</text>
</comment>
<evidence type="ECO:0000313" key="2">
    <source>
        <dbReference type="Proteomes" id="UP001279734"/>
    </source>
</evidence>
<organism evidence="1 2">
    <name type="scientific">Nepenthes gracilis</name>
    <name type="common">Slender pitcher plant</name>
    <dbReference type="NCBI Taxonomy" id="150966"/>
    <lineage>
        <taxon>Eukaryota</taxon>
        <taxon>Viridiplantae</taxon>
        <taxon>Streptophyta</taxon>
        <taxon>Embryophyta</taxon>
        <taxon>Tracheophyta</taxon>
        <taxon>Spermatophyta</taxon>
        <taxon>Magnoliopsida</taxon>
        <taxon>eudicotyledons</taxon>
        <taxon>Gunneridae</taxon>
        <taxon>Pentapetalae</taxon>
        <taxon>Caryophyllales</taxon>
        <taxon>Nepenthaceae</taxon>
        <taxon>Nepenthes</taxon>
    </lineage>
</organism>
<dbReference type="AlphaFoldDB" id="A0AAD3TDC6"/>
<sequence>MCLLLQRNRCLGFGQNKGKQGDLFSLSPAVLELDVHLAALGTMSNHFGNFGKIMELHSNLGSARRHLAASLENNYCLGKASAVLDGQQMLPLQLHGVRAPLP</sequence>
<name>A0AAD3TDC6_NEPGR</name>
<keyword evidence="2" id="KW-1185">Reference proteome</keyword>
<proteinExistence type="predicted"/>
<dbReference type="Proteomes" id="UP001279734">
    <property type="component" value="Unassembled WGS sequence"/>
</dbReference>
<accession>A0AAD3TDC6</accession>
<protein>
    <submittedName>
        <fullName evidence="1">Uncharacterized protein</fullName>
    </submittedName>
</protein>
<gene>
    <name evidence="1" type="ORF">Nepgr_028884</name>
</gene>
<reference evidence="1" key="1">
    <citation type="submission" date="2023-05" db="EMBL/GenBank/DDBJ databases">
        <title>Nepenthes gracilis genome sequencing.</title>
        <authorList>
            <person name="Fukushima K."/>
        </authorList>
    </citation>
    <scope>NUCLEOTIDE SEQUENCE</scope>
    <source>
        <strain evidence="1">SING2019-196</strain>
    </source>
</reference>
<evidence type="ECO:0000313" key="1">
    <source>
        <dbReference type="EMBL" id="GMH27041.1"/>
    </source>
</evidence>